<dbReference type="PROSITE" id="PS00036">
    <property type="entry name" value="BZIP_BASIC"/>
    <property type="match status" value="1"/>
</dbReference>
<dbReference type="Proteomes" id="UP000258309">
    <property type="component" value="Unassembled WGS sequence"/>
</dbReference>
<dbReference type="CDD" id="cd05233">
    <property type="entry name" value="SDR_c"/>
    <property type="match status" value="1"/>
</dbReference>
<evidence type="ECO:0000313" key="3">
    <source>
        <dbReference type="EMBL" id="RFU31436.1"/>
    </source>
</evidence>
<feature type="region of interest" description="Disordered" evidence="1">
    <location>
        <begin position="355"/>
        <end position="397"/>
    </location>
</feature>
<feature type="compositionally biased region" description="Polar residues" evidence="1">
    <location>
        <begin position="356"/>
        <end position="386"/>
    </location>
</feature>
<name>A0A3E2HDE7_SCYLI</name>
<dbReference type="AlphaFoldDB" id="A0A3E2HDE7"/>
<dbReference type="Pfam" id="PF00106">
    <property type="entry name" value="adh_short"/>
    <property type="match status" value="1"/>
</dbReference>
<comment type="caution">
    <text evidence="3">The sequence shown here is derived from an EMBL/GenBank/DDBJ whole genome shotgun (WGS) entry which is preliminary data.</text>
</comment>
<proteinExistence type="predicted"/>
<dbReference type="Pfam" id="PF11905">
    <property type="entry name" value="DUF3425"/>
    <property type="match status" value="1"/>
</dbReference>
<dbReference type="GO" id="GO:0003700">
    <property type="term" value="F:DNA-binding transcription factor activity"/>
    <property type="evidence" value="ECO:0007669"/>
    <property type="project" value="InterPro"/>
</dbReference>
<organism evidence="3 4">
    <name type="scientific">Scytalidium lignicola</name>
    <name type="common">Hyphomycete</name>
    <dbReference type="NCBI Taxonomy" id="5539"/>
    <lineage>
        <taxon>Eukaryota</taxon>
        <taxon>Fungi</taxon>
        <taxon>Dikarya</taxon>
        <taxon>Ascomycota</taxon>
        <taxon>Pezizomycotina</taxon>
        <taxon>Leotiomycetes</taxon>
        <taxon>Leotiomycetes incertae sedis</taxon>
        <taxon>Scytalidium</taxon>
    </lineage>
</organism>
<dbReference type="EMBL" id="NCSJ02000076">
    <property type="protein sequence ID" value="RFU31436.1"/>
    <property type="molecule type" value="Genomic_DNA"/>
</dbReference>
<evidence type="ECO:0000256" key="1">
    <source>
        <dbReference type="SAM" id="MobiDB-lite"/>
    </source>
</evidence>
<feature type="non-terminal residue" evidence="3">
    <location>
        <position position="679"/>
    </location>
</feature>
<keyword evidence="4" id="KW-1185">Reference proteome</keyword>
<dbReference type="InterPro" id="IPR036291">
    <property type="entry name" value="NAD(P)-bd_dom_sf"/>
</dbReference>
<dbReference type="InterPro" id="IPR002347">
    <property type="entry name" value="SDR_fam"/>
</dbReference>
<dbReference type="InterPro" id="IPR004827">
    <property type="entry name" value="bZIP"/>
</dbReference>
<feature type="non-terminal residue" evidence="3">
    <location>
        <position position="1"/>
    </location>
</feature>
<dbReference type="PANTHER" id="PTHR38116:SF5">
    <property type="entry name" value="BZIP DOMAIN-CONTAINING PROTEIN"/>
    <property type="match status" value="1"/>
</dbReference>
<evidence type="ECO:0000259" key="2">
    <source>
        <dbReference type="PROSITE" id="PS00036"/>
    </source>
</evidence>
<feature type="region of interest" description="Disordered" evidence="1">
    <location>
        <begin position="313"/>
        <end position="335"/>
    </location>
</feature>
<feature type="domain" description="BZIP" evidence="2">
    <location>
        <begin position="325"/>
        <end position="340"/>
    </location>
</feature>
<dbReference type="PANTHER" id="PTHR38116">
    <property type="entry name" value="CHROMOSOME 7, WHOLE GENOME SHOTGUN SEQUENCE"/>
    <property type="match status" value="1"/>
</dbReference>
<evidence type="ECO:0000313" key="4">
    <source>
        <dbReference type="Proteomes" id="UP000258309"/>
    </source>
</evidence>
<dbReference type="InterPro" id="IPR021833">
    <property type="entry name" value="DUF3425"/>
</dbReference>
<dbReference type="SUPFAM" id="SSF51735">
    <property type="entry name" value="NAD(P)-binding Rossmann-fold domains"/>
    <property type="match status" value="1"/>
</dbReference>
<dbReference type="STRING" id="5539.A0A3E2HDE7"/>
<protein>
    <recommendedName>
        <fullName evidence="2">BZIP domain-containing protein</fullName>
    </recommendedName>
</protein>
<gene>
    <name evidence="3" type="ORF">B7463_g4903</name>
</gene>
<dbReference type="CDD" id="cd14688">
    <property type="entry name" value="bZIP_YAP"/>
    <property type="match status" value="1"/>
</dbReference>
<feature type="compositionally biased region" description="Low complexity" evidence="1">
    <location>
        <begin position="387"/>
        <end position="397"/>
    </location>
</feature>
<dbReference type="PRINTS" id="PR00081">
    <property type="entry name" value="GDHRDH"/>
</dbReference>
<dbReference type="OrthoDB" id="5973539at2759"/>
<feature type="compositionally biased region" description="Basic and acidic residues" evidence="1">
    <location>
        <begin position="313"/>
        <end position="327"/>
    </location>
</feature>
<sequence length="679" mass="74669">MASLEEIFATLPDDYVVNSQAFTRVTHRNVYSSIDPSKSSLSQSGKVVIITGASKGIGYKGFVAAFAKAGADGLVLVARNKAALQEVETETKILYPGIQVVSVAADVSNEKSVTLVFDAVKKTFGNADVLVNNAGTTSSGSIKDVDMNTFWKDFEINVKGTLLMTQGFLRLIDSSKPAHIITVSSAMGLAVLPSHASYSLSKLVQQQLSRFIATENPNVTAISIHPGTVHTDLVNESKWLIPQAKDTPELVGGFALWLTTEEAKFLNQRYVSANWDVDELVRRKEEIDNTASFEAFCYSGITREVIRRSEVVKEKQKPVRRDPERRRQQNIQAQRKYREKLRERLDRLEALAASVAESTATERTPAAGTSPSETATMLSLSRSLPRSNTSDISNSSSSVATLSGCQHLIPWPNDPPSTLGAWDSTTHFDPSLLIRDKLNSCIDPHCTTTIDCGCSKPHLQIQTQGPDPFSSGKVRILSLGPNTTTPDPYANNLRIETVCITAALYNLGMYVGVTEEMLCADQSLSPFFRSSASAANDMAKANTISTVQKIFKTLKPDLRPSSEQITTRHHPYIDILPFPTLRKNLITHQDKIDEDEFFNDVLTGLVCWGGAGIGKRDRGNSTGYASTGTPWDVRSWEAKEWFLKKYWALLGGGDGELVRQSEWWRSIRGEDTVDMGLCS</sequence>
<dbReference type="Gene3D" id="3.40.50.720">
    <property type="entry name" value="NAD(P)-binding Rossmann-like Domain"/>
    <property type="match status" value="1"/>
</dbReference>
<reference evidence="3 4" key="1">
    <citation type="submission" date="2018-05" db="EMBL/GenBank/DDBJ databases">
        <title>Draft genome sequence of Scytalidium lignicola DSM 105466, a ubiquitous saprotrophic fungus.</title>
        <authorList>
            <person name="Buettner E."/>
            <person name="Gebauer A.M."/>
            <person name="Hofrichter M."/>
            <person name="Liers C."/>
            <person name="Kellner H."/>
        </authorList>
    </citation>
    <scope>NUCLEOTIDE SEQUENCE [LARGE SCALE GENOMIC DNA]</scope>
    <source>
        <strain evidence="3 4">DSM 105466</strain>
    </source>
</reference>
<accession>A0A3E2HDE7</accession>